<feature type="transmembrane region" description="Helical" evidence="8">
    <location>
        <begin position="80"/>
        <end position="98"/>
    </location>
</feature>
<keyword evidence="4 8" id="KW-1133">Transmembrane helix</keyword>
<comment type="similarity">
    <text evidence="8">Belongs to the binding-protein-dependent transport system permease family.</text>
</comment>
<dbReference type="InterPro" id="IPR035906">
    <property type="entry name" value="MetI-like_sf"/>
</dbReference>
<dbReference type="Proteomes" id="UP000823896">
    <property type="component" value="Unassembled WGS sequence"/>
</dbReference>
<dbReference type="GO" id="GO:0031460">
    <property type="term" value="P:glycine betaine transport"/>
    <property type="evidence" value="ECO:0007669"/>
    <property type="project" value="TreeGrafter"/>
</dbReference>
<dbReference type="CDD" id="cd13612">
    <property type="entry name" value="PBP2_ProWX"/>
    <property type="match status" value="1"/>
</dbReference>
<evidence type="ECO:0000256" key="8">
    <source>
        <dbReference type="RuleBase" id="RU363032"/>
    </source>
</evidence>
<dbReference type="FunFam" id="1.10.3720.10:FF:000001">
    <property type="entry name" value="Glycine betaine ABC transporter, permease"/>
    <property type="match status" value="1"/>
</dbReference>
<dbReference type="CDD" id="cd06261">
    <property type="entry name" value="TM_PBP2"/>
    <property type="match status" value="1"/>
</dbReference>
<dbReference type="InterPro" id="IPR051204">
    <property type="entry name" value="ABC_transp_perm/SBD"/>
</dbReference>
<dbReference type="EMBL" id="DWWM01000019">
    <property type="protein sequence ID" value="HJC36110.1"/>
    <property type="molecule type" value="Genomic_DNA"/>
</dbReference>
<reference evidence="10" key="1">
    <citation type="journal article" date="2021" name="PeerJ">
        <title>Extensive microbial diversity within the chicken gut microbiome revealed by metagenomics and culture.</title>
        <authorList>
            <person name="Gilroy R."/>
            <person name="Ravi A."/>
            <person name="Getino M."/>
            <person name="Pursley I."/>
            <person name="Horton D.L."/>
            <person name="Alikhan N.F."/>
            <person name="Baker D."/>
            <person name="Gharbi K."/>
            <person name="Hall N."/>
            <person name="Watson M."/>
            <person name="Adriaenssens E.M."/>
            <person name="Foster-Nyarko E."/>
            <person name="Jarju S."/>
            <person name="Secka A."/>
            <person name="Antonio M."/>
            <person name="Oren A."/>
            <person name="Chaudhuri R.R."/>
            <person name="La Ragione R."/>
            <person name="Hildebrand F."/>
            <person name="Pallen M.J."/>
        </authorList>
    </citation>
    <scope>NUCLEOTIDE SEQUENCE</scope>
    <source>
        <strain evidence="10">CHK187-11901</strain>
    </source>
</reference>
<keyword evidence="3 8" id="KW-0812">Transmembrane</keyword>
<name>A0A9D2NRP8_9FIRM</name>
<dbReference type="SUPFAM" id="SSF161098">
    <property type="entry name" value="MetI-like"/>
    <property type="match status" value="1"/>
</dbReference>
<evidence type="ECO:0000256" key="1">
    <source>
        <dbReference type="ARBA" id="ARBA00004141"/>
    </source>
</evidence>
<comment type="subcellular location">
    <subcellularLocation>
        <location evidence="8">Cell membrane</location>
        <topology evidence="8">Multi-pass membrane protein</topology>
    </subcellularLocation>
    <subcellularLocation>
        <location evidence="1">Membrane</location>
        <topology evidence="1">Multi-pass membrane protein</topology>
    </subcellularLocation>
</comment>
<keyword evidence="5 8" id="KW-0472">Membrane</keyword>
<evidence type="ECO:0000259" key="9">
    <source>
        <dbReference type="PROSITE" id="PS50928"/>
    </source>
</evidence>
<feature type="transmembrane region" description="Helical" evidence="8">
    <location>
        <begin position="146"/>
        <end position="170"/>
    </location>
</feature>
<dbReference type="Gene3D" id="3.40.190.10">
    <property type="entry name" value="Periplasmic binding protein-like II"/>
    <property type="match status" value="1"/>
</dbReference>
<organism evidence="10 11">
    <name type="scientific">Candidatus Merdibacter merdavium</name>
    <dbReference type="NCBI Taxonomy" id="2838692"/>
    <lineage>
        <taxon>Bacteria</taxon>
        <taxon>Bacillati</taxon>
        <taxon>Bacillota</taxon>
        <taxon>Erysipelotrichia</taxon>
        <taxon>Erysipelotrichales</taxon>
        <taxon>Erysipelotrichaceae</taxon>
        <taxon>Merdibacter</taxon>
    </lineage>
</organism>
<comment type="similarity">
    <text evidence="6">In the C-terminal section; belongs to the OsmX family.</text>
</comment>
<dbReference type="Gene3D" id="3.40.190.120">
    <property type="entry name" value="Osmoprotection protein (prox), domain 2"/>
    <property type="match status" value="1"/>
</dbReference>
<evidence type="ECO:0000313" key="11">
    <source>
        <dbReference type="Proteomes" id="UP000823896"/>
    </source>
</evidence>
<comment type="caution">
    <text evidence="10">The sequence shown here is derived from an EMBL/GenBank/DDBJ whole genome shotgun (WGS) entry which is preliminary data.</text>
</comment>
<dbReference type="PANTHER" id="PTHR30177:SF4">
    <property type="entry name" value="OSMOPROTECTANT IMPORT PERMEASE PROTEIN OSMW"/>
    <property type="match status" value="1"/>
</dbReference>
<proteinExistence type="inferred from homology"/>
<keyword evidence="2 8" id="KW-0813">Transport</keyword>
<evidence type="ECO:0000256" key="2">
    <source>
        <dbReference type="ARBA" id="ARBA00022448"/>
    </source>
</evidence>
<dbReference type="InterPro" id="IPR007210">
    <property type="entry name" value="ABC_Gly_betaine_transp_sub-bd"/>
</dbReference>
<dbReference type="GO" id="GO:0043190">
    <property type="term" value="C:ATP-binding cassette (ABC) transporter complex"/>
    <property type="evidence" value="ECO:0007669"/>
    <property type="project" value="InterPro"/>
</dbReference>
<feature type="transmembrane region" description="Helical" evidence="8">
    <location>
        <begin position="182"/>
        <end position="202"/>
    </location>
</feature>
<sequence>MIQEVWTLLNERSSFFLGLCGEHLAISLTAIIIAMIAGGALGIFMSEYRKTSRIIMPIVNFLYTIPSISMLGFLIPLSGIGNVTAVIALTLYALLPMVRSTYTGITNVDASIIEAAEGMGSTPSQILWKIKLPLAFPVILSGIRNMVVMTLALAGIASFIGAGGLGVAIYRGITTNNAAMTVTGSLLIALLALVFDFILGMIEKHSKRHSKAKGKSFRKKPAAIICGVLAALILLASLYLHSGHSRTIHIATKPMTEQYILGEMLGILIEENTDMDVEITQGVGGGTSNIQPAMEQGEFDIYPEYTGTAWNMVLKNEDLYTEDRFDELQSAYQQNYDMEWLGMYGFNNSYALAVRSEIAERYDLEDISDLQGISEQLTFGAEYDFFEREDGYTPLCETYGLSFANTVDLDIGLKYQAIAQEEIDVMPIFTTDGQYSVSDLVVLNDDLHFYPSYQCGNVVRSEILAEYPQLRDIFAMVQGILSDREMAHLNYLVETENVEPRDAALQLLQEKGLTKEERA</sequence>
<gene>
    <name evidence="10" type="ORF">H9702_03140</name>
</gene>
<feature type="transmembrane region" description="Helical" evidence="8">
    <location>
        <begin position="222"/>
        <end position="240"/>
    </location>
</feature>
<dbReference type="Pfam" id="PF04069">
    <property type="entry name" value="OpuAC"/>
    <property type="match status" value="1"/>
</dbReference>
<feature type="transmembrane region" description="Helical" evidence="8">
    <location>
        <begin position="54"/>
        <end position="74"/>
    </location>
</feature>
<evidence type="ECO:0000256" key="3">
    <source>
        <dbReference type="ARBA" id="ARBA00022692"/>
    </source>
</evidence>
<comment type="similarity">
    <text evidence="7">In the N-terminal section; belongs to the binding-protein-dependent transport system permease family.</text>
</comment>
<evidence type="ECO:0000256" key="4">
    <source>
        <dbReference type="ARBA" id="ARBA00022989"/>
    </source>
</evidence>
<reference evidence="10" key="2">
    <citation type="submission" date="2021-04" db="EMBL/GenBank/DDBJ databases">
        <authorList>
            <person name="Gilroy R."/>
        </authorList>
    </citation>
    <scope>NUCLEOTIDE SEQUENCE</scope>
    <source>
        <strain evidence="10">CHK187-11901</strain>
    </source>
</reference>
<evidence type="ECO:0000256" key="5">
    <source>
        <dbReference type="ARBA" id="ARBA00023136"/>
    </source>
</evidence>
<dbReference type="PANTHER" id="PTHR30177">
    <property type="entry name" value="GLYCINE BETAINE/L-PROLINE TRANSPORT SYSTEM PERMEASE PROTEIN PROW"/>
    <property type="match status" value="1"/>
</dbReference>
<dbReference type="GO" id="GO:0022857">
    <property type="term" value="F:transmembrane transporter activity"/>
    <property type="evidence" value="ECO:0007669"/>
    <property type="project" value="InterPro"/>
</dbReference>
<protein>
    <submittedName>
        <fullName evidence="10">ABC transporter permease subunit</fullName>
    </submittedName>
</protein>
<feature type="domain" description="ABC transmembrane type-1" evidence="9">
    <location>
        <begin position="20"/>
        <end position="199"/>
    </location>
</feature>
<evidence type="ECO:0000313" key="10">
    <source>
        <dbReference type="EMBL" id="HJC36110.1"/>
    </source>
</evidence>
<dbReference type="PROSITE" id="PS50928">
    <property type="entry name" value="ABC_TM1"/>
    <property type="match status" value="1"/>
</dbReference>
<evidence type="ECO:0000256" key="7">
    <source>
        <dbReference type="ARBA" id="ARBA00035652"/>
    </source>
</evidence>
<accession>A0A9D2NRP8</accession>
<dbReference type="Gene3D" id="1.10.3720.10">
    <property type="entry name" value="MetI-like"/>
    <property type="match status" value="1"/>
</dbReference>
<evidence type="ECO:0000256" key="6">
    <source>
        <dbReference type="ARBA" id="ARBA00035642"/>
    </source>
</evidence>
<dbReference type="Pfam" id="PF00528">
    <property type="entry name" value="BPD_transp_1"/>
    <property type="match status" value="1"/>
</dbReference>
<dbReference type="InterPro" id="IPR000515">
    <property type="entry name" value="MetI-like"/>
</dbReference>
<feature type="transmembrane region" description="Helical" evidence="8">
    <location>
        <begin position="24"/>
        <end position="45"/>
    </location>
</feature>
<dbReference type="AlphaFoldDB" id="A0A9D2NRP8"/>
<dbReference type="SUPFAM" id="SSF53850">
    <property type="entry name" value="Periplasmic binding protein-like II"/>
    <property type="match status" value="1"/>
</dbReference>